<keyword evidence="8" id="KW-1185">Reference proteome</keyword>
<dbReference type="Proteomes" id="UP001595912">
    <property type="component" value="Unassembled WGS sequence"/>
</dbReference>
<dbReference type="InterPro" id="IPR027417">
    <property type="entry name" value="P-loop_NTPase"/>
</dbReference>
<name>A0ABV9WFX5_9ACTN</name>
<organism evidence="7 8">
    <name type="scientific">Dactylosporangium cerinum</name>
    <dbReference type="NCBI Taxonomy" id="1434730"/>
    <lineage>
        <taxon>Bacteria</taxon>
        <taxon>Bacillati</taxon>
        <taxon>Actinomycetota</taxon>
        <taxon>Actinomycetes</taxon>
        <taxon>Micromonosporales</taxon>
        <taxon>Micromonosporaceae</taxon>
        <taxon>Dactylosporangium</taxon>
    </lineage>
</organism>
<evidence type="ECO:0000256" key="5">
    <source>
        <dbReference type="ARBA" id="ARBA00023136"/>
    </source>
</evidence>
<dbReference type="RefSeq" id="WP_380127146.1">
    <property type="nucleotide sequence ID" value="NZ_JBHSIU010000105.1"/>
</dbReference>
<keyword evidence="5" id="KW-0472">Membrane</keyword>
<comment type="subcellular location">
    <subcellularLocation>
        <location evidence="1">Membrane</location>
    </subcellularLocation>
</comment>
<keyword evidence="2" id="KW-0547">Nucleotide-binding</keyword>
<dbReference type="InterPro" id="IPR027094">
    <property type="entry name" value="Mitofusin_fam"/>
</dbReference>
<evidence type="ECO:0000256" key="1">
    <source>
        <dbReference type="ARBA" id="ARBA00004370"/>
    </source>
</evidence>
<keyword evidence="3" id="KW-0378">Hydrolase</keyword>
<keyword evidence="4" id="KW-0342">GTP-binding</keyword>
<evidence type="ECO:0000313" key="7">
    <source>
        <dbReference type="EMBL" id="MFC5006520.1"/>
    </source>
</evidence>
<sequence length="485" mass="50951">MNEPGPLRDQLRSLCAGVLADLGADEQRGRVEAVARRLAEPTLRIAVGGRLNAGKSTLVNALLGSRLAATGSTECTRVVTWFRHGERTTVEVQPRSGPAYHIAPTPDGRIPADLGRPAAELRSVTLCTPHPALTAYTLVDTPGLDALSGLDDMSMAALRECDALVFVMPHPGSREQEALESFTAATSAAGLSLANAVGVLSQIDRLGTGEGDPWPQARRVAGRYAGRLRANVSDVIPVVGLLAQTAALGELDPGDADLLRAVAAAVPAPARRARLLSADAFIDDSGLPGDAAGRRRLLALLGRYGITAALALYDEGGYPVEVVTRRLGELAGLAAVRSVIEDRFVPAADILRTAGAMAALDLVAWSDPGRAAAMAGLRQRLAELRAHPTMRFVAITAAVADLRSLGLDDQAERDLLDLARGTNDAQRVGLDADAARPAVAAAADERIARWRRRGTGGLGNTARRAQVSRIAWEAFEAILYADRGA</sequence>
<evidence type="ECO:0000313" key="8">
    <source>
        <dbReference type="Proteomes" id="UP001595912"/>
    </source>
</evidence>
<comment type="caution">
    <text evidence="7">The sequence shown here is derived from an EMBL/GenBank/DDBJ whole genome shotgun (WGS) entry which is preliminary data.</text>
</comment>
<gene>
    <name evidence="7" type="ORF">ACFPIJ_52960</name>
</gene>
<dbReference type="PANTHER" id="PTHR10465">
    <property type="entry name" value="TRANSMEMBRANE GTPASE FZO1"/>
    <property type="match status" value="1"/>
</dbReference>
<dbReference type="SUPFAM" id="SSF52540">
    <property type="entry name" value="P-loop containing nucleoside triphosphate hydrolases"/>
    <property type="match status" value="1"/>
</dbReference>
<dbReference type="InterPro" id="IPR045063">
    <property type="entry name" value="Dynamin_N"/>
</dbReference>
<protein>
    <submittedName>
        <fullName evidence="7">Dynamin family protein</fullName>
    </submittedName>
</protein>
<evidence type="ECO:0000256" key="4">
    <source>
        <dbReference type="ARBA" id="ARBA00023134"/>
    </source>
</evidence>
<dbReference type="EMBL" id="JBHSIU010000105">
    <property type="protein sequence ID" value="MFC5006520.1"/>
    <property type="molecule type" value="Genomic_DNA"/>
</dbReference>
<reference evidence="8" key="1">
    <citation type="journal article" date="2019" name="Int. J. Syst. Evol. Microbiol.">
        <title>The Global Catalogue of Microorganisms (GCM) 10K type strain sequencing project: providing services to taxonomists for standard genome sequencing and annotation.</title>
        <authorList>
            <consortium name="The Broad Institute Genomics Platform"/>
            <consortium name="The Broad Institute Genome Sequencing Center for Infectious Disease"/>
            <person name="Wu L."/>
            <person name="Ma J."/>
        </authorList>
    </citation>
    <scope>NUCLEOTIDE SEQUENCE [LARGE SCALE GENOMIC DNA]</scope>
    <source>
        <strain evidence="8">CGMCC 4.7152</strain>
    </source>
</reference>
<evidence type="ECO:0000256" key="3">
    <source>
        <dbReference type="ARBA" id="ARBA00022801"/>
    </source>
</evidence>
<dbReference type="PANTHER" id="PTHR10465:SF0">
    <property type="entry name" value="SARCALUMENIN"/>
    <property type="match status" value="1"/>
</dbReference>
<dbReference type="Pfam" id="PF00350">
    <property type="entry name" value="Dynamin_N"/>
    <property type="match status" value="1"/>
</dbReference>
<dbReference type="Gene3D" id="3.40.50.300">
    <property type="entry name" value="P-loop containing nucleotide triphosphate hydrolases"/>
    <property type="match status" value="1"/>
</dbReference>
<accession>A0ABV9WFX5</accession>
<evidence type="ECO:0000256" key="2">
    <source>
        <dbReference type="ARBA" id="ARBA00022741"/>
    </source>
</evidence>
<evidence type="ECO:0000259" key="6">
    <source>
        <dbReference type="Pfam" id="PF00350"/>
    </source>
</evidence>
<feature type="domain" description="Dynamin N-terminal" evidence="6">
    <location>
        <begin position="45"/>
        <end position="170"/>
    </location>
</feature>
<proteinExistence type="predicted"/>